<evidence type="ECO:0000313" key="3">
    <source>
        <dbReference type="Proteomes" id="UP000434639"/>
    </source>
</evidence>
<dbReference type="Proteomes" id="UP000434639">
    <property type="component" value="Unassembled WGS sequence"/>
</dbReference>
<proteinExistence type="predicted"/>
<protein>
    <submittedName>
        <fullName evidence="2">Uncharacterized protein</fullName>
    </submittedName>
</protein>
<feature type="transmembrane region" description="Helical" evidence="1">
    <location>
        <begin position="50"/>
        <end position="67"/>
    </location>
</feature>
<dbReference type="OrthoDB" id="2380880at2"/>
<sequence length="169" mass="18513">MRTEKKKIIIDEITHWKENKLLPETYCNFLLALYTGGDTDRPAGKKNIPLTMWLVLAILISSLYIYFTEMKPLLQMALLGAAALFLAPVIIKSRKNGMFQLPAGSLFLILLLLTLTGIDACKVPGTAAYPAAIAIHSAVWIAFSLRFKIRSMLAAGVAGLILAAASFLF</sequence>
<dbReference type="AlphaFoldDB" id="A0A7X2V3U8"/>
<feature type="transmembrane region" description="Helical" evidence="1">
    <location>
        <begin position="98"/>
        <end position="115"/>
    </location>
</feature>
<organism evidence="2 3">
    <name type="scientific">Metabacillus mangrovi</name>
    <dbReference type="NCBI Taxonomy" id="1491830"/>
    <lineage>
        <taxon>Bacteria</taxon>
        <taxon>Bacillati</taxon>
        <taxon>Bacillota</taxon>
        <taxon>Bacilli</taxon>
        <taxon>Bacillales</taxon>
        <taxon>Bacillaceae</taxon>
        <taxon>Metabacillus</taxon>
    </lineage>
</organism>
<keyword evidence="1" id="KW-1133">Transmembrane helix</keyword>
<feature type="transmembrane region" description="Helical" evidence="1">
    <location>
        <begin position="152"/>
        <end position="168"/>
    </location>
</feature>
<gene>
    <name evidence="2" type="ORF">GKZ89_03470</name>
</gene>
<reference evidence="2 3" key="1">
    <citation type="journal article" date="2017" name="Int. J. Syst. Evol. Microbiol.">
        <title>Bacillus mangrovi sp. nov., isolated from a sediment sample from a mangrove forest.</title>
        <authorList>
            <person name="Gupta V."/>
            <person name="Singh P.K."/>
            <person name="Korpole S."/>
            <person name="Tanuku N.R.S."/>
            <person name="Pinnaka A.K."/>
        </authorList>
    </citation>
    <scope>NUCLEOTIDE SEQUENCE [LARGE SCALE GENOMIC DNA]</scope>
    <source>
        <strain evidence="2 3">KCTC 33872</strain>
    </source>
</reference>
<dbReference type="EMBL" id="WMIB01000001">
    <property type="protein sequence ID" value="MTH52454.1"/>
    <property type="molecule type" value="Genomic_DNA"/>
</dbReference>
<feature type="transmembrane region" description="Helical" evidence="1">
    <location>
        <begin position="127"/>
        <end position="145"/>
    </location>
</feature>
<comment type="caution">
    <text evidence="2">The sequence shown here is derived from an EMBL/GenBank/DDBJ whole genome shotgun (WGS) entry which is preliminary data.</text>
</comment>
<feature type="transmembrane region" description="Helical" evidence="1">
    <location>
        <begin position="73"/>
        <end position="91"/>
    </location>
</feature>
<name>A0A7X2V3U8_9BACI</name>
<accession>A0A7X2V3U8</accession>
<evidence type="ECO:0000313" key="2">
    <source>
        <dbReference type="EMBL" id="MTH52454.1"/>
    </source>
</evidence>
<keyword evidence="1" id="KW-0812">Transmembrane</keyword>
<dbReference type="RefSeq" id="WP_155110954.1">
    <property type="nucleotide sequence ID" value="NZ_WMIB01000001.1"/>
</dbReference>
<keyword evidence="1" id="KW-0472">Membrane</keyword>
<keyword evidence="3" id="KW-1185">Reference proteome</keyword>
<evidence type="ECO:0000256" key="1">
    <source>
        <dbReference type="SAM" id="Phobius"/>
    </source>
</evidence>